<feature type="region of interest" description="Disordered" evidence="1">
    <location>
        <begin position="20"/>
        <end position="42"/>
    </location>
</feature>
<sequence>MNTDNNEYVRLGLRLGTTAQVQSRKKRMSRASHYREYTGPCSSQHPRLLWKAMDEVDAMERSAERRLSLISVGIFGTGEVTPAEEDRRKIGGGRHKGGEIKRAWGEGSTSFRTDQLS</sequence>
<comment type="caution">
    <text evidence="2">The sequence shown here is derived from an EMBL/GenBank/DDBJ whole genome shotgun (WGS) entry which is preliminary data.</text>
</comment>
<name>A0AAV7QVC6_PLEWA</name>
<gene>
    <name evidence="2" type="ORF">NDU88_010325</name>
</gene>
<organism evidence="2 3">
    <name type="scientific">Pleurodeles waltl</name>
    <name type="common">Iberian ribbed newt</name>
    <dbReference type="NCBI Taxonomy" id="8319"/>
    <lineage>
        <taxon>Eukaryota</taxon>
        <taxon>Metazoa</taxon>
        <taxon>Chordata</taxon>
        <taxon>Craniata</taxon>
        <taxon>Vertebrata</taxon>
        <taxon>Euteleostomi</taxon>
        <taxon>Amphibia</taxon>
        <taxon>Batrachia</taxon>
        <taxon>Caudata</taxon>
        <taxon>Salamandroidea</taxon>
        <taxon>Salamandridae</taxon>
        <taxon>Pleurodelinae</taxon>
        <taxon>Pleurodeles</taxon>
    </lineage>
</organism>
<keyword evidence="3" id="KW-1185">Reference proteome</keyword>
<protein>
    <submittedName>
        <fullName evidence="2">Uncharacterized protein</fullName>
    </submittedName>
</protein>
<feature type="compositionally biased region" description="Polar residues" evidence="1">
    <location>
        <begin position="107"/>
        <end position="117"/>
    </location>
</feature>
<evidence type="ECO:0000256" key="1">
    <source>
        <dbReference type="SAM" id="MobiDB-lite"/>
    </source>
</evidence>
<proteinExistence type="predicted"/>
<evidence type="ECO:0000313" key="2">
    <source>
        <dbReference type="EMBL" id="KAJ1144023.1"/>
    </source>
</evidence>
<accession>A0AAV7QVC6</accession>
<feature type="region of interest" description="Disordered" evidence="1">
    <location>
        <begin position="83"/>
        <end position="117"/>
    </location>
</feature>
<reference evidence="2" key="1">
    <citation type="journal article" date="2022" name="bioRxiv">
        <title>Sequencing and chromosome-scale assembly of the giantPleurodeles waltlgenome.</title>
        <authorList>
            <person name="Brown T."/>
            <person name="Elewa A."/>
            <person name="Iarovenko S."/>
            <person name="Subramanian E."/>
            <person name="Araus A.J."/>
            <person name="Petzold A."/>
            <person name="Susuki M."/>
            <person name="Suzuki K.-i.T."/>
            <person name="Hayashi T."/>
            <person name="Toyoda A."/>
            <person name="Oliveira C."/>
            <person name="Osipova E."/>
            <person name="Leigh N.D."/>
            <person name="Simon A."/>
            <person name="Yun M.H."/>
        </authorList>
    </citation>
    <scope>NUCLEOTIDE SEQUENCE</scope>
    <source>
        <strain evidence="2">20211129_DDA</strain>
        <tissue evidence="2">Liver</tissue>
    </source>
</reference>
<dbReference type="EMBL" id="JANPWB010000010">
    <property type="protein sequence ID" value="KAJ1144023.1"/>
    <property type="molecule type" value="Genomic_DNA"/>
</dbReference>
<dbReference type="AlphaFoldDB" id="A0AAV7QVC6"/>
<dbReference type="Proteomes" id="UP001066276">
    <property type="component" value="Chromosome 6"/>
</dbReference>
<feature type="compositionally biased region" description="Basic residues" evidence="1">
    <location>
        <begin position="23"/>
        <end position="32"/>
    </location>
</feature>
<evidence type="ECO:0000313" key="3">
    <source>
        <dbReference type="Proteomes" id="UP001066276"/>
    </source>
</evidence>